<dbReference type="Ensembl" id="ENSCVAT00000002051.1">
    <property type="protein sequence ID" value="ENSCVAP00000008182.1"/>
    <property type="gene ID" value="ENSCVAG00000009981.1"/>
</dbReference>
<dbReference type="InterPro" id="IPR013087">
    <property type="entry name" value="Znf_C2H2_type"/>
</dbReference>
<name>A0A3Q2CRL1_CYPVA</name>
<dbReference type="PANTHER" id="PTHR24384">
    <property type="entry name" value="FINGER PUTATIVE TRANSCRIPTION FACTOR FAMILY-RELATED"/>
    <property type="match status" value="1"/>
</dbReference>
<accession>A0A3Q2CRL1</accession>
<dbReference type="FunFam" id="3.30.160.60:FF:002343">
    <property type="entry name" value="Zinc finger protein 33A"/>
    <property type="match status" value="1"/>
</dbReference>
<evidence type="ECO:0000256" key="2">
    <source>
        <dbReference type="ARBA" id="ARBA00022737"/>
    </source>
</evidence>
<evidence type="ECO:0000313" key="9">
    <source>
        <dbReference type="Proteomes" id="UP000265020"/>
    </source>
</evidence>
<sequence>MSEPEPLQIKEKQQEPEHPWTEEEIVELPISELKEQLVLFMNVCPVEKHRQRNLILINTRIHTGEKPFSCKICNKNSLTTHMRIHTGENPFQCLPCGKRFTSNFTNKSNLYTHLRIHTGVKPFSCLTCGKRFTLKSPLTGQIIHIGEKLFPLLICDKCFKEKVI</sequence>
<dbReference type="Proteomes" id="UP000265020">
    <property type="component" value="Unassembled WGS sequence"/>
</dbReference>
<keyword evidence="9" id="KW-1185">Reference proteome</keyword>
<feature type="compositionally biased region" description="Basic and acidic residues" evidence="6">
    <location>
        <begin position="8"/>
        <end position="21"/>
    </location>
</feature>
<keyword evidence="1" id="KW-0479">Metal-binding</keyword>
<organism evidence="8 9">
    <name type="scientific">Cyprinodon variegatus</name>
    <name type="common">Sheepshead minnow</name>
    <dbReference type="NCBI Taxonomy" id="28743"/>
    <lineage>
        <taxon>Eukaryota</taxon>
        <taxon>Metazoa</taxon>
        <taxon>Chordata</taxon>
        <taxon>Craniata</taxon>
        <taxon>Vertebrata</taxon>
        <taxon>Euteleostomi</taxon>
        <taxon>Actinopterygii</taxon>
        <taxon>Neopterygii</taxon>
        <taxon>Teleostei</taxon>
        <taxon>Neoteleostei</taxon>
        <taxon>Acanthomorphata</taxon>
        <taxon>Ovalentaria</taxon>
        <taxon>Atherinomorphae</taxon>
        <taxon>Cyprinodontiformes</taxon>
        <taxon>Cyprinodontidae</taxon>
        <taxon>Cyprinodon</taxon>
    </lineage>
</organism>
<dbReference type="PANTHER" id="PTHR24384:SF241">
    <property type="entry name" value="OOCYTE ZINC FINGER PROTEIN XLCOF6-LIKE"/>
    <property type="match status" value="1"/>
</dbReference>
<dbReference type="GO" id="GO:0005634">
    <property type="term" value="C:nucleus"/>
    <property type="evidence" value="ECO:0007669"/>
    <property type="project" value="UniProtKB-SubCell"/>
</dbReference>
<keyword evidence="2" id="KW-0677">Repeat</keyword>
<evidence type="ECO:0000256" key="4">
    <source>
        <dbReference type="ARBA" id="ARBA00022833"/>
    </source>
</evidence>
<dbReference type="AlphaFoldDB" id="A0A3Q2CRL1"/>
<evidence type="ECO:0000256" key="6">
    <source>
        <dbReference type="SAM" id="MobiDB-lite"/>
    </source>
</evidence>
<evidence type="ECO:0000313" key="8">
    <source>
        <dbReference type="Ensembl" id="ENSCVAP00000008182.1"/>
    </source>
</evidence>
<dbReference type="GO" id="GO:0008270">
    <property type="term" value="F:zinc ion binding"/>
    <property type="evidence" value="ECO:0007669"/>
    <property type="project" value="UniProtKB-KW"/>
</dbReference>
<dbReference type="PROSITE" id="PS50157">
    <property type="entry name" value="ZINC_FINGER_C2H2_2"/>
    <property type="match status" value="1"/>
</dbReference>
<dbReference type="GO" id="GO:0000978">
    <property type="term" value="F:RNA polymerase II cis-regulatory region sequence-specific DNA binding"/>
    <property type="evidence" value="ECO:0007669"/>
    <property type="project" value="TreeGrafter"/>
</dbReference>
<evidence type="ECO:0000259" key="7">
    <source>
        <dbReference type="PROSITE" id="PS50157"/>
    </source>
</evidence>
<dbReference type="Gene3D" id="3.30.160.60">
    <property type="entry name" value="Classic Zinc Finger"/>
    <property type="match status" value="4"/>
</dbReference>
<dbReference type="InterPro" id="IPR050752">
    <property type="entry name" value="C2H2-ZF_domain"/>
</dbReference>
<evidence type="ECO:0000256" key="3">
    <source>
        <dbReference type="ARBA" id="ARBA00022771"/>
    </source>
</evidence>
<feature type="region of interest" description="Disordered" evidence="6">
    <location>
        <begin position="1"/>
        <end position="21"/>
    </location>
</feature>
<dbReference type="FunFam" id="3.30.160.60:FF:000100">
    <property type="entry name" value="Zinc finger 45-like"/>
    <property type="match status" value="1"/>
</dbReference>
<dbReference type="SUPFAM" id="SSF57667">
    <property type="entry name" value="beta-beta-alpha zinc fingers"/>
    <property type="match status" value="2"/>
</dbReference>
<proteinExistence type="predicted"/>
<reference evidence="8" key="2">
    <citation type="submission" date="2025-09" db="UniProtKB">
        <authorList>
            <consortium name="Ensembl"/>
        </authorList>
    </citation>
    <scope>IDENTIFICATION</scope>
</reference>
<keyword evidence="4" id="KW-0862">Zinc</keyword>
<dbReference type="InterPro" id="IPR036236">
    <property type="entry name" value="Znf_C2H2_sf"/>
</dbReference>
<feature type="domain" description="C2H2-type" evidence="7">
    <location>
        <begin position="91"/>
        <end position="122"/>
    </location>
</feature>
<evidence type="ECO:0000256" key="1">
    <source>
        <dbReference type="ARBA" id="ARBA00022723"/>
    </source>
</evidence>
<protein>
    <recommendedName>
        <fullName evidence="7">C2H2-type domain-containing protein</fullName>
    </recommendedName>
</protein>
<reference evidence="8" key="1">
    <citation type="submission" date="2025-08" db="UniProtKB">
        <authorList>
            <consortium name="Ensembl"/>
        </authorList>
    </citation>
    <scope>IDENTIFICATION</scope>
</reference>
<dbReference type="SMART" id="SM00355">
    <property type="entry name" value="ZnF_C2H2"/>
    <property type="match status" value="2"/>
</dbReference>
<dbReference type="GeneTree" id="ENSGT00950000182774"/>
<evidence type="ECO:0000256" key="5">
    <source>
        <dbReference type="PROSITE-ProRule" id="PRU00042"/>
    </source>
</evidence>
<dbReference type="GO" id="GO:0000981">
    <property type="term" value="F:DNA-binding transcription factor activity, RNA polymerase II-specific"/>
    <property type="evidence" value="ECO:0007669"/>
    <property type="project" value="TreeGrafter"/>
</dbReference>
<keyword evidence="3 5" id="KW-0863">Zinc-finger</keyword>